<dbReference type="Pfam" id="PF08445">
    <property type="entry name" value="FR47"/>
    <property type="match status" value="1"/>
</dbReference>
<dbReference type="Gene3D" id="3.40.630.30">
    <property type="match status" value="1"/>
</dbReference>
<name>A0A3E3IZ50_9FIRM</name>
<dbReference type="InterPro" id="IPR016181">
    <property type="entry name" value="Acyl_CoA_acyltransferase"/>
</dbReference>
<accession>A0A3E3IZ50</accession>
<dbReference type="PANTHER" id="PTHR31143:SF2">
    <property type="entry name" value="FR47-LIKE DOMAIN-CONTAINING PROTEIN-RELATED"/>
    <property type="match status" value="1"/>
</dbReference>
<dbReference type="GO" id="GO:0016747">
    <property type="term" value="F:acyltransferase activity, transferring groups other than amino-acyl groups"/>
    <property type="evidence" value="ECO:0007669"/>
    <property type="project" value="InterPro"/>
</dbReference>
<dbReference type="AlphaFoldDB" id="A0A3E3IZ50"/>
<dbReference type="InterPro" id="IPR013653">
    <property type="entry name" value="GCN5-like_dom"/>
</dbReference>
<dbReference type="InterPro" id="IPR000182">
    <property type="entry name" value="GNAT_dom"/>
</dbReference>
<dbReference type="PROSITE" id="PS51186">
    <property type="entry name" value="GNAT"/>
    <property type="match status" value="1"/>
</dbReference>
<evidence type="ECO:0000313" key="2">
    <source>
        <dbReference type="EMBL" id="RGE72370.1"/>
    </source>
</evidence>
<evidence type="ECO:0000313" key="3">
    <source>
        <dbReference type="Proteomes" id="UP000261166"/>
    </source>
</evidence>
<reference evidence="2 3" key="1">
    <citation type="submission" date="2018-08" db="EMBL/GenBank/DDBJ databases">
        <title>A genome reference for cultivated species of the human gut microbiota.</title>
        <authorList>
            <person name="Zou Y."/>
            <person name="Xue W."/>
            <person name="Luo G."/>
        </authorList>
    </citation>
    <scope>NUCLEOTIDE SEQUENCE [LARGE SCALE GENOMIC DNA]</scope>
    <source>
        <strain evidence="2 3">AF26-4BH</strain>
    </source>
</reference>
<dbReference type="SUPFAM" id="SSF55729">
    <property type="entry name" value="Acyl-CoA N-acyltransferases (Nat)"/>
    <property type="match status" value="1"/>
</dbReference>
<evidence type="ECO:0000259" key="1">
    <source>
        <dbReference type="PROSITE" id="PS51186"/>
    </source>
</evidence>
<sequence>MIILMNWQDLWRIILALSMMCGKHAELDAFLKKGYVGRDWFHRKKIRAREVPPNQCFMQCRRQACDIGDIKMYRVNGSNPLLDNLLTEKDRYCFNLFYRIREDAGAFIATDGSTCILAQSNPHTPVWIWLKNSPDEKSRVEISSILRERFSACGRIAVNAYEPYTEALLRSFANSEHAEYRINKRLNVYACPSVHPVQKRGRMLPAAPCYQEEIAQLITVMMRDADLQEPDREEARQYAEGKSVSGSLFLWENEEGKIVSMTDITHRTERYARLNAVVTAREHRGQGYAEMLVSSVTQLLLQDGLTPMLYADAGYPPSNAVYRKIGYVKQGEITEQEIFRKG</sequence>
<dbReference type="EMBL" id="QVLU01000006">
    <property type="protein sequence ID" value="RGE72370.1"/>
    <property type="molecule type" value="Genomic_DNA"/>
</dbReference>
<dbReference type="CDD" id="cd04301">
    <property type="entry name" value="NAT_SF"/>
    <property type="match status" value="1"/>
</dbReference>
<keyword evidence="2" id="KW-0808">Transferase</keyword>
<organism evidence="2 3">
    <name type="scientific">Eisenbergiella massiliensis</name>
    <dbReference type="NCBI Taxonomy" id="1720294"/>
    <lineage>
        <taxon>Bacteria</taxon>
        <taxon>Bacillati</taxon>
        <taxon>Bacillota</taxon>
        <taxon>Clostridia</taxon>
        <taxon>Lachnospirales</taxon>
        <taxon>Lachnospiraceae</taxon>
        <taxon>Eisenbergiella</taxon>
    </lineage>
</organism>
<dbReference type="OrthoDB" id="3174529at2"/>
<gene>
    <name evidence="2" type="ORF">DWY69_08400</name>
</gene>
<comment type="caution">
    <text evidence="2">The sequence shown here is derived from an EMBL/GenBank/DDBJ whole genome shotgun (WGS) entry which is preliminary data.</text>
</comment>
<proteinExistence type="predicted"/>
<protein>
    <submittedName>
        <fullName evidence="2">GNAT family N-acetyltransferase</fullName>
    </submittedName>
</protein>
<dbReference type="PANTHER" id="PTHR31143">
    <property type="match status" value="1"/>
</dbReference>
<feature type="domain" description="N-acetyltransferase" evidence="1">
    <location>
        <begin position="201"/>
        <end position="342"/>
    </location>
</feature>
<dbReference type="InterPro" id="IPR027365">
    <property type="entry name" value="GNAT_acetyltra_YdfB-like"/>
</dbReference>
<dbReference type="Proteomes" id="UP000261166">
    <property type="component" value="Unassembled WGS sequence"/>
</dbReference>